<gene>
    <name evidence="2" type="ORF">ANIA_07858</name>
</gene>
<dbReference type="SUPFAM" id="SSF50630">
    <property type="entry name" value="Acid proteases"/>
    <property type="match status" value="1"/>
</dbReference>
<dbReference type="KEGG" id="ani:ANIA_07858"/>
<dbReference type="OMA" id="INTAKYH"/>
<dbReference type="EMBL" id="BN001302">
    <property type="protein sequence ID" value="CBF73397.1"/>
    <property type="molecule type" value="Genomic_DNA"/>
</dbReference>
<evidence type="ECO:0000313" key="2">
    <source>
        <dbReference type="EMBL" id="CBF73397.1"/>
    </source>
</evidence>
<reference evidence="3" key="2">
    <citation type="journal article" date="2009" name="Fungal Genet. Biol.">
        <title>The 2008 update of the Aspergillus nidulans genome annotation: a community effort.</title>
        <authorList>
            <person name="Wortman J.R."/>
            <person name="Gilsenan J.M."/>
            <person name="Joardar V."/>
            <person name="Deegan J."/>
            <person name="Clutterbuck J."/>
            <person name="Andersen M.R."/>
            <person name="Archer D."/>
            <person name="Bencina M."/>
            <person name="Braus G."/>
            <person name="Coutinho P."/>
            <person name="von Dohren H."/>
            <person name="Doonan J."/>
            <person name="Driessen A.J."/>
            <person name="Durek P."/>
            <person name="Espeso E."/>
            <person name="Fekete E."/>
            <person name="Flipphi M."/>
            <person name="Estrada C.G."/>
            <person name="Geysens S."/>
            <person name="Goldman G."/>
            <person name="de Groot P.W."/>
            <person name="Hansen K."/>
            <person name="Harris S.D."/>
            <person name="Heinekamp T."/>
            <person name="Helmstaedt K."/>
            <person name="Henrissat B."/>
            <person name="Hofmann G."/>
            <person name="Homan T."/>
            <person name="Horio T."/>
            <person name="Horiuchi H."/>
            <person name="James S."/>
            <person name="Jones M."/>
            <person name="Karaffa L."/>
            <person name="Karanyi Z."/>
            <person name="Kato M."/>
            <person name="Keller N."/>
            <person name="Kelly D.E."/>
            <person name="Kiel J.A."/>
            <person name="Kim J.M."/>
            <person name="van der Klei I.J."/>
            <person name="Klis F.M."/>
            <person name="Kovalchuk A."/>
            <person name="Krasevec N."/>
            <person name="Kubicek C.P."/>
            <person name="Liu B."/>
            <person name="Maccabe A."/>
            <person name="Meyer V."/>
            <person name="Mirabito P."/>
            <person name="Miskei M."/>
            <person name="Mos M."/>
            <person name="Mullins J."/>
            <person name="Nelson D.R."/>
            <person name="Nielsen J."/>
            <person name="Oakley B.R."/>
            <person name="Osmani S.A."/>
            <person name="Pakula T."/>
            <person name="Paszewski A."/>
            <person name="Paulsen I."/>
            <person name="Pilsyk S."/>
            <person name="Pocsi I."/>
            <person name="Punt P.J."/>
            <person name="Ram A.F."/>
            <person name="Ren Q."/>
            <person name="Robellet X."/>
            <person name="Robson G."/>
            <person name="Seiboth B."/>
            <person name="van Solingen P."/>
            <person name="Specht T."/>
            <person name="Sun J."/>
            <person name="Taheri-Talesh N."/>
            <person name="Takeshita N."/>
            <person name="Ussery D."/>
            <person name="vanKuyk P.A."/>
            <person name="Visser H."/>
            <person name="van de Vondervoort P.J."/>
            <person name="de Vries R.P."/>
            <person name="Walton J."/>
            <person name="Xiang X."/>
            <person name="Xiong Y."/>
            <person name="Zeng A.P."/>
            <person name="Brandt B.W."/>
            <person name="Cornell M.J."/>
            <person name="van den Hondel C.A."/>
            <person name="Visser J."/>
            <person name="Oliver S.G."/>
            <person name="Turner G."/>
        </authorList>
    </citation>
    <scope>GENOME REANNOTATION</scope>
    <source>
        <strain evidence="3">FGSC A4 / ATCC 38163 / CBS 112.46 / NRRL 194 / M139</strain>
    </source>
</reference>
<dbReference type="Pfam" id="PF00026">
    <property type="entry name" value="Asp"/>
    <property type="match status" value="1"/>
</dbReference>
<name>Q5AV22_EMENI</name>
<accession>C8V3L9</accession>
<dbReference type="OrthoDB" id="771136at2759"/>
<sequence>MYPVLAQPPCTEECQQNLQFGSFDPSRSSSYKSLEDGPDAWGSEMYWYQEGLETLTIDRKQAEGLRFRLVPLADEFSAVSSSFSAWNTPATSDAGILLGGINTAKYHGPLHCFPMGLRPAGLGPQVILPVSGIEVQLGNGPSVSDTPLSYDFPEGPFSVRTADKRNTVTSVPRDVIMQLYQDLEIEWDSFYSRTLIPCSRRTENHILTFAIGNTTISTPWAAFISDADFSSDPSDMCSFDIHPMDEENSDNLTGELGLNIVQHMYLVVDHDTEMACVAPLNPNPGPDEILEIGPQLRVPDAVGEFPSTVTRYAPPTPLVTTVDSMQGAVRTAVPAVAVAGIAGLAFVL</sequence>
<reference evidence="3" key="1">
    <citation type="journal article" date="2005" name="Nature">
        <title>Sequencing of Aspergillus nidulans and comparative analysis with A. fumigatus and A. oryzae.</title>
        <authorList>
            <person name="Galagan J.E."/>
            <person name="Calvo S.E."/>
            <person name="Cuomo C."/>
            <person name="Ma L.J."/>
            <person name="Wortman J.R."/>
            <person name="Batzoglou S."/>
            <person name="Lee S.I."/>
            <person name="Basturkmen M."/>
            <person name="Spevak C.C."/>
            <person name="Clutterbuck J."/>
            <person name="Kapitonov V."/>
            <person name="Jurka J."/>
            <person name="Scazzocchio C."/>
            <person name="Farman M."/>
            <person name="Butler J."/>
            <person name="Purcell S."/>
            <person name="Harris S."/>
            <person name="Braus G.H."/>
            <person name="Draht O."/>
            <person name="Busch S."/>
            <person name="D'Enfert C."/>
            <person name="Bouchier C."/>
            <person name="Goldman G.H."/>
            <person name="Bell-Pedersen D."/>
            <person name="Griffiths-Jones S."/>
            <person name="Doonan J.H."/>
            <person name="Yu J."/>
            <person name="Vienken K."/>
            <person name="Pain A."/>
            <person name="Freitag M."/>
            <person name="Selker E.U."/>
            <person name="Archer D.B."/>
            <person name="Penalva M.A."/>
            <person name="Oakley B.R."/>
            <person name="Momany M."/>
            <person name="Tanaka T."/>
            <person name="Kumagai T."/>
            <person name="Asai K."/>
            <person name="Machida M."/>
            <person name="Nierman W.C."/>
            <person name="Denning D.W."/>
            <person name="Caddick M."/>
            <person name="Hynes M."/>
            <person name="Paoletti M."/>
            <person name="Fischer R."/>
            <person name="Miller B."/>
            <person name="Dyer P."/>
            <person name="Sachs M.S."/>
            <person name="Osmani S.A."/>
            <person name="Birren B.W."/>
        </authorList>
    </citation>
    <scope>NUCLEOTIDE SEQUENCE [LARGE SCALE GENOMIC DNA]</scope>
    <source>
        <strain evidence="3">FGSC A4 / ATCC 38163 / CBS 112.46 / NRRL 194 / M139</strain>
    </source>
</reference>
<dbReference type="AlphaFoldDB" id="Q5AV22"/>
<organism evidence="2 3">
    <name type="scientific">Emericella nidulans (strain FGSC A4 / ATCC 38163 / CBS 112.46 / NRRL 194 / M139)</name>
    <name type="common">Aspergillus nidulans</name>
    <dbReference type="NCBI Taxonomy" id="227321"/>
    <lineage>
        <taxon>Eukaryota</taxon>
        <taxon>Fungi</taxon>
        <taxon>Dikarya</taxon>
        <taxon>Ascomycota</taxon>
        <taxon>Pezizomycotina</taxon>
        <taxon>Eurotiomycetes</taxon>
        <taxon>Eurotiomycetidae</taxon>
        <taxon>Eurotiales</taxon>
        <taxon>Aspergillaceae</taxon>
        <taxon>Aspergillus</taxon>
        <taxon>Aspergillus subgen. Nidulantes</taxon>
    </lineage>
</organism>
<dbReference type="Gene3D" id="2.40.70.10">
    <property type="entry name" value="Acid Proteases"/>
    <property type="match status" value="1"/>
</dbReference>
<dbReference type="InParanoid" id="Q5AV22"/>
<dbReference type="HOGENOM" id="CLU_797009_0_0_1"/>
<evidence type="ECO:0000259" key="1">
    <source>
        <dbReference type="Pfam" id="PF00026"/>
    </source>
</evidence>
<proteinExistence type="predicted"/>
<dbReference type="RefSeq" id="XP_681127.1">
    <property type="nucleotide sequence ID" value="XM_676035.1"/>
</dbReference>
<protein>
    <submittedName>
        <fullName evidence="2">Aspartic-type endopeptidase (OpsB), putative (AFU_orthologue AFUA_6G05350)</fullName>
    </submittedName>
</protein>
<feature type="domain" description="Peptidase A1" evidence="1">
    <location>
        <begin position="82"/>
        <end position="278"/>
    </location>
</feature>
<keyword evidence="3" id="KW-1185">Reference proteome</keyword>
<evidence type="ECO:0000313" key="3">
    <source>
        <dbReference type="Proteomes" id="UP000000560"/>
    </source>
</evidence>
<dbReference type="Proteomes" id="UP000000560">
    <property type="component" value="Chromosome II"/>
</dbReference>
<dbReference type="InterPro" id="IPR033121">
    <property type="entry name" value="PEPTIDASE_A1"/>
</dbReference>
<accession>Q5AV22</accession>
<dbReference type="GeneID" id="2869150"/>
<dbReference type="InterPro" id="IPR021109">
    <property type="entry name" value="Peptidase_aspartic_dom_sf"/>
</dbReference>